<feature type="transmembrane region" description="Helical" evidence="1">
    <location>
        <begin position="96"/>
        <end position="121"/>
    </location>
</feature>
<feature type="transmembrane region" description="Helical" evidence="1">
    <location>
        <begin position="21"/>
        <end position="41"/>
    </location>
</feature>
<dbReference type="Proteomes" id="UP001595075">
    <property type="component" value="Unassembled WGS sequence"/>
</dbReference>
<evidence type="ECO:0008006" key="4">
    <source>
        <dbReference type="Google" id="ProtNLM"/>
    </source>
</evidence>
<reference evidence="2 3" key="1">
    <citation type="journal article" date="2024" name="Commun. Biol.">
        <title>Comparative genomic analysis of thermophilic fungi reveals convergent evolutionary adaptations and gene losses.</title>
        <authorList>
            <person name="Steindorff A.S."/>
            <person name="Aguilar-Pontes M.V."/>
            <person name="Robinson A.J."/>
            <person name="Andreopoulos B."/>
            <person name="LaButti K."/>
            <person name="Kuo A."/>
            <person name="Mondo S."/>
            <person name="Riley R."/>
            <person name="Otillar R."/>
            <person name="Haridas S."/>
            <person name="Lipzen A."/>
            <person name="Grimwood J."/>
            <person name="Schmutz J."/>
            <person name="Clum A."/>
            <person name="Reid I.D."/>
            <person name="Moisan M.C."/>
            <person name="Butler G."/>
            <person name="Nguyen T.T.M."/>
            <person name="Dewar K."/>
            <person name="Conant G."/>
            <person name="Drula E."/>
            <person name="Henrissat B."/>
            <person name="Hansel C."/>
            <person name="Singer S."/>
            <person name="Hutchinson M.I."/>
            <person name="de Vries R.P."/>
            <person name="Natvig D.O."/>
            <person name="Powell A.J."/>
            <person name="Tsang A."/>
            <person name="Grigoriev I.V."/>
        </authorList>
    </citation>
    <scope>NUCLEOTIDE SEQUENCE [LARGE SCALE GENOMIC DNA]</scope>
    <source>
        <strain evidence="2 3">CBS 494.80</strain>
    </source>
</reference>
<sequence length="184" mass="21171">MARTHTQYTRANSPWNRKALIWLWSFQTIGSIIVTAFAAALHDRRDVLQKRYDDGLADALFLITAYLVFSFTALNVILMIPTYFHYKKDTLSPMWMMIGSVWLALFWLAAAAMAIWSIAWSAPTFQVFEVCDILIVLAAVPYLGGLVYYSVVYHGWRKARKVDIETTNERYSLDSRKAHAVNKH</sequence>
<evidence type="ECO:0000313" key="2">
    <source>
        <dbReference type="EMBL" id="KAL2063253.1"/>
    </source>
</evidence>
<feature type="transmembrane region" description="Helical" evidence="1">
    <location>
        <begin position="133"/>
        <end position="151"/>
    </location>
</feature>
<organism evidence="2 3">
    <name type="scientific">Oculimacula yallundae</name>
    <dbReference type="NCBI Taxonomy" id="86028"/>
    <lineage>
        <taxon>Eukaryota</taxon>
        <taxon>Fungi</taxon>
        <taxon>Dikarya</taxon>
        <taxon>Ascomycota</taxon>
        <taxon>Pezizomycotina</taxon>
        <taxon>Leotiomycetes</taxon>
        <taxon>Helotiales</taxon>
        <taxon>Ploettnerulaceae</taxon>
        <taxon>Oculimacula</taxon>
    </lineage>
</organism>
<comment type="caution">
    <text evidence="2">The sequence shown here is derived from an EMBL/GenBank/DDBJ whole genome shotgun (WGS) entry which is preliminary data.</text>
</comment>
<evidence type="ECO:0000313" key="3">
    <source>
        <dbReference type="Proteomes" id="UP001595075"/>
    </source>
</evidence>
<keyword evidence="1" id="KW-1133">Transmembrane helix</keyword>
<keyword evidence="1" id="KW-0472">Membrane</keyword>
<protein>
    <recommendedName>
        <fullName evidence="4">MARVEL domain-containing protein</fullName>
    </recommendedName>
</protein>
<evidence type="ECO:0000256" key="1">
    <source>
        <dbReference type="SAM" id="Phobius"/>
    </source>
</evidence>
<feature type="transmembrane region" description="Helical" evidence="1">
    <location>
        <begin position="61"/>
        <end position="84"/>
    </location>
</feature>
<keyword evidence="3" id="KW-1185">Reference proteome</keyword>
<keyword evidence="1" id="KW-0812">Transmembrane</keyword>
<name>A0ABR4C029_9HELO</name>
<gene>
    <name evidence="2" type="ORF">VTL71DRAFT_5058</name>
</gene>
<dbReference type="EMBL" id="JAZHXI010000015">
    <property type="protein sequence ID" value="KAL2063253.1"/>
    <property type="molecule type" value="Genomic_DNA"/>
</dbReference>
<accession>A0ABR4C029</accession>
<proteinExistence type="predicted"/>